<keyword evidence="3" id="KW-0274">FAD</keyword>
<dbReference type="SUPFAM" id="SSF140959">
    <property type="entry name" value="Indolic compounds 2,3-dioxygenase-like"/>
    <property type="match status" value="1"/>
</dbReference>
<dbReference type="GO" id="GO:0016491">
    <property type="term" value="F:oxidoreductase activity"/>
    <property type="evidence" value="ECO:0007669"/>
    <property type="project" value="InterPro"/>
</dbReference>
<dbReference type="Pfam" id="PF00173">
    <property type="entry name" value="Cyt-b5"/>
    <property type="match status" value="1"/>
</dbReference>
<dbReference type="InterPro" id="IPR001709">
    <property type="entry name" value="Flavoprot_Pyr_Nucl_cyt_Rdtase"/>
</dbReference>
<sequence>MSFRDLGKFDPVIWGKSYPEIGRPITANGLANSGVNSPLFHAVDAFIGMHQTSDEDELFRQQRIRRLAVLPALVRQFIEALAEPEHSVRSYVNNGRVSPCAAAAFDALVHSYIWLLEKHRIRAIGTVSIASASGRVTTAGGAQLETSSLYFSQRLNAQMMQSMASRLATRPRSMAATLVSRSPIGRRAIAVTLHFPCLLPIRAGDRVLVWPTADEDACTREECLFDGANGDPTPTTPTTPAILPVRPRHYSVSKVTQGNGRLAQQVTLSVADSEGMSVRFLRERPVGQSIRIRASPAPHFWPPAEPQTPLLLLGQGAGVGPFLGFLTERRASPTVGAIILILAARTIGDVPYLSDLEVLSQTLPLTVGLALSRDKCRILTQGAIAHQSRIMRAQDLLLHLQEDTQSLLRQGAHVYVCGSVDFGRSMRTALFTHWYLQEDRYHEECHGRATVSETRESFTLLDLAQHNQPSTIWIALGGVIYDLTPFRGTHPGGIKPLIEIAGMEADDRFRQVHSGDDAQGVIAQLSLYAIGTIEKRSMSSRLRSILRDIVDCQNVLTNNTWFASDRPVPFFVIAESLLVTSRSIARIQRGATTNNNSLTAPEDLQPIFQELKTECWTFLRDYMDISLDQKEKQVFAFYSSHWDEFHGLLQKLKHSLGSAKGDELGWLNMVFIEMIHQGFRGIRQSVERSVAALRQRLAKQRLLCLMRERSFYSNTCP</sequence>
<accession>A0A5N6GD60</accession>
<protein>
    <submittedName>
        <fullName evidence="6">Uncharacterized protein</fullName>
    </submittedName>
</protein>
<evidence type="ECO:0000259" key="5">
    <source>
        <dbReference type="PROSITE" id="PS51384"/>
    </source>
</evidence>
<name>A0A5N6GD60_ASPFL</name>
<comment type="cofactor">
    <cofactor evidence="1">
        <name>FAD</name>
        <dbReference type="ChEBI" id="CHEBI:57692"/>
    </cofactor>
</comment>
<dbReference type="GO" id="GO:0046872">
    <property type="term" value="F:metal ion binding"/>
    <property type="evidence" value="ECO:0007669"/>
    <property type="project" value="InterPro"/>
</dbReference>
<reference evidence="6" key="1">
    <citation type="submission" date="2019-04" db="EMBL/GenBank/DDBJ databases">
        <title>Friends and foes A comparative genomics study of 23 Aspergillus species from section Flavi.</title>
        <authorList>
            <consortium name="DOE Joint Genome Institute"/>
            <person name="Kjaerbolling I."/>
            <person name="Vesth T."/>
            <person name="Frisvad J.C."/>
            <person name="Nybo J.L."/>
            <person name="Theobald S."/>
            <person name="Kildgaard S."/>
            <person name="Isbrandt T."/>
            <person name="Kuo A."/>
            <person name="Sato A."/>
            <person name="Lyhne E.K."/>
            <person name="Kogle M.E."/>
            <person name="Wiebenga A."/>
            <person name="Kun R.S."/>
            <person name="Lubbers R.J."/>
            <person name="Makela M.R."/>
            <person name="Barry K."/>
            <person name="Chovatia M."/>
            <person name="Clum A."/>
            <person name="Daum C."/>
            <person name="Haridas S."/>
            <person name="He G."/>
            <person name="LaButti K."/>
            <person name="Lipzen A."/>
            <person name="Mondo S."/>
            <person name="Riley R."/>
            <person name="Salamov A."/>
            <person name="Simmons B.A."/>
            <person name="Magnuson J.K."/>
            <person name="Henrissat B."/>
            <person name="Mortensen U.H."/>
            <person name="Larsen T.O."/>
            <person name="Devries R.P."/>
            <person name="Grigoriev I.V."/>
            <person name="Machida M."/>
            <person name="Baker S.E."/>
            <person name="Andersen M.R."/>
        </authorList>
    </citation>
    <scope>NUCLEOTIDE SEQUENCE [LARGE SCALE GENOMIC DNA]</scope>
    <source>
        <strain evidence="6">CBS 121.62</strain>
    </source>
</reference>
<dbReference type="GO" id="GO:0020037">
    <property type="term" value="F:heme binding"/>
    <property type="evidence" value="ECO:0007669"/>
    <property type="project" value="InterPro"/>
</dbReference>
<feature type="domain" description="Cytochrome b5 heme-binding" evidence="4">
    <location>
        <begin position="455"/>
        <end position="534"/>
    </location>
</feature>
<dbReference type="PROSITE" id="PS51384">
    <property type="entry name" value="FAD_FR"/>
    <property type="match status" value="1"/>
</dbReference>
<dbReference type="PRINTS" id="PR00371">
    <property type="entry name" value="FPNCR"/>
</dbReference>
<evidence type="ECO:0000313" key="6">
    <source>
        <dbReference type="EMBL" id="KAB8240336.1"/>
    </source>
</evidence>
<dbReference type="PANTHER" id="PTHR47354:SF3">
    <property type="entry name" value="OXIDOREDUCTASE-RELATED"/>
    <property type="match status" value="1"/>
</dbReference>
<dbReference type="Pfam" id="PF00175">
    <property type="entry name" value="NAD_binding_1"/>
    <property type="match status" value="1"/>
</dbReference>
<dbReference type="AlphaFoldDB" id="A0A5N6GD60"/>
<dbReference type="PROSITE" id="PS50255">
    <property type="entry name" value="CYTOCHROME_B5_2"/>
    <property type="match status" value="1"/>
</dbReference>
<dbReference type="GO" id="GO:0019441">
    <property type="term" value="P:L-tryptophan catabolic process to kynurenine"/>
    <property type="evidence" value="ECO:0007669"/>
    <property type="project" value="InterPro"/>
</dbReference>
<dbReference type="InterPro" id="IPR050415">
    <property type="entry name" value="MRET"/>
</dbReference>
<dbReference type="Gene3D" id="1.20.58.480">
    <property type="match status" value="1"/>
</dbReference>
<evidence type="ECO:0000256" key="2">
    <source>
        <dbReference type="ARBA" id="ARBA00022630"/>
    </source>
</evidence>
<evidence type="ECO:0000256" key="1">
    <source>
        <dbReference type="ARBA" id="ARBA00001974"/>
    </source>
</evidence>
<dbReference type="InterPro" id="IPR037217">
    <property type="entry name" value="Trp/Indoleamine_2_3_dOase-like"/>
</dbReference>
<proteinExistence type="predicted"/>
<organism evidence="6">
    <name type="scientific">Aspergillus flavus</name>
    <dbReference type="NCBI Taxonomy" id="5059"/>
    <lineage>
        <taxon>Eukaryota</taxon>
        <taxon>Fungi</taxon>
        <taxon>Dikarya</taxon>
        <taxon>Ascomycota</taxon>
        <taxon>Pezizomycotina</taxon>
        <taxon>Eurotiomycetes</taxon>
        <taxon>Eurotiomycetidae</taxon>
        <taxon>Eurotiales</taxon>
        <taxon>Aspergillaceae</taxon>
        <taxon>Aspergillus</taxon>
        <taxon>Aspergillus subgen. Circumdati</taxon>
    </lineage>
</organism>
<keyword evidence="2" id="KW-0285">Flavoprotein</keyword>
<dbReference type="InterPro" id="IPR001199">
    <property type="entry name" value="Cyt_B5-like_heme/steroid-bd"/>
</dbReference>
<dbReference type="InterPro" id="IPR017927">
    <property type="entry name" value="FAD-bd_FR_type"/>
</dbReference>
<dbReference type="SUPFAM" id="SSF55856">
    <property type="entry name" value="Cytochrome b5-like heme/steroid binding domain"/>
    <property type="match status" value="1"/>
</dbReference>
<dbReference type="InterPro" id="IPR039261">
    <property type="entry name" value="FNR_nucleotide-bd"/>
</dbReference>
<feature type="domain" description="FAD-binding FR-type" evidence="5">
    <location>
        <begin position="171"/>
        <end position="303"/>
    </location>
</feature>
<dbReference type="InterPro" id="IPR017938">
    <property type="entry name" value="Riboflavin_synthase-like_b-brl"/>
</dbReference>
<dbReference type="EMBL" id="ML734751">
    <property type="protein sequence ID" value="KAB8240336.1"/>
    <property type="molecule type" value="Genomic_DNA"/>
</dbReference>
<dbReference type="SUPFAM" id="SSF52343">
    <property type="entry name" value="Ferredoxin reductase-like, C-terminal NADP-linked domain"/>
    <property type="match status" value="1"/>
</dbReference>
<evidence type="ECO:0000256" key="3">
    <source>
        <dbReference type="ARBA" id="ARBA00022827"/>
    </source>
</evidence>
<dbReference type="InterPro" id="IPR036400">
    <property type="entry name" value="Cyt_B5-like_heme/steroid_sf"/>
</dbReference>
<dbReference type="SMART" id="SM01117">
    <property type="entry name" value="Cyt-b5"/>
    <property type="match status" value="1"/>
</dbReference>
<evidence type="ECO:0000259" key="4">
    <source>
        <dbReference type="PROSITE" id="PS50255"/>
    </source>
</evidence>
<dbReference type="SUPFAM" id="SSF63380">
    <property type="entry name" value="Riboflavin synthase domain-like"/>
    <property type="match status" value="1"/>
</dbReference>
<dbReference type="CDD" id="cd00322">
    <property type="entry name" value="FNR_like"/>
    <property type="match status" value="1"/>
</dbReference>
<gene>
    <name evidence="6" type="ORF">BDV35DRAFT_373877</name>
</gene>
<dbReference type="Gene3D" id="3.10.120.10">
    <property type="entry name" value="Cytochrome b5-like heme/steroid binding domain"/>
    <property type="match status" value="1"/>
</dbReference>
<dbReference type="Gene3D" id="3.40.50.80">
    <property type="entry name" value="Nucleotide-binding domain of ferredoxin-NADP reductase (FNR) module"/>
    <property type="match status" value="1"/>
</dbReference>
<dbReference type="InterPro" id="IPR001433">
    <property type="entry name" value="OxRdtase_FAD/NAD-bd"/>
</dbReference>
<dbReference type="Proteomes" id="UP000325434">
    <property type="component" value="Unassembled WGS sequence"/>
</dbReference>
<dbReference type="PANTHER" id="PTHR47354">
    <property type="entry name" value="NADH OXIDOREDUCTASE HCR"/>
    <property type="match status" value="1"/>
</dbReference>